<accession>A0ACC2TFY5</accession>
<reference evidence="1" key="1">
    <citation type="submission" date="2022-04" db="EMBL/GenBank/DDBJ databases">
        <title>Genome of the entomopathogenic fungus Entomophthora muscae.</title>
        <authorList>
            <person name="Elya C."/>
            <person name="Lovett B.R."/>
            <person name="Lee E."/>
            <person name="Macias A.M."/>
            <person name="Hajek A.E."/>
            <person name="De Bivort B.L."/>
            <person name="Kasson M.T."/>
            <person name="De Fine Licht H.H."/>
            <person name="Stajich J.E."/>
        </authorList>
    </citation>
    <scope>NUCLEOTIDE SEQUENCE</scope>
    <source>
        <strain evidence="1">Berkeley</strain>
    </source>
</reference>
<organism evidence="1 2">
    <name type="scientific">Entomophthora muscae</name>
    <dbReference type="NCBI Taxonomy" id="34485"/>
    <lineage>
        <taxon>Eukaryota</taxon>
        <taxon>Fungi</taxon>
        <taxon>Fungi incertae sedis</taxon>
        <taxon>Zoopagomycota</taxon>
        <taxon>Entomophthoromycotina</taxon>
        <taxon>Entomophthoromycetes</taxon>
        <taxon>Entomophthorales</taxon>
        <taxon>Entomophthoraceae</taxon>
        <taxon>Entomophthora</taxon>
    </lineage>
</organism>
<proteinExistence type="predicted"/>
<comment type="caution">
    <text evidence="1">The sequence shown here is derived from an EMBL/GenBank/DDBJ whole genome shotgun (WGS) entry which is preliminary data.</text>
</comment>
<name>A0ACC2TFY5_9FUNG</name>
<dbReference type="Proteomes" id="UP001165960">
    <property type="component" value="Unassembled WGS sequence"/>
</dbReference>
<protein>
    <submittedName>
        <fullName evidence="1">Uncharacterized protein</fullName>
    </submittedName>
</protein>
<sequence length="179" mass="19082">MNAFVNIPDNNLSTFEGLESIPPWVVSGTPKKKGLVSNTCSLLPSSFNPEMAVNSVFSVPKFEPGSPFDLVDKDLFKFNVNLSSIQSLPCKLAPSQSMIVNVDSKQLDVTPGDVGNGFEDGDHLLLLSGPLAAVPSVVPPLSPPGPPVSMKELQPAKAMPRIKDQAKNTIPFIEKLGKS</sequence>
<evidence type="ECO:0000313" key="2">
    <source>
        <dbReference type="Proteomes" id="UP001165960"/>
    </source>
</evidence>
<evidence type="ECO:0000313" key="1">
    <source>
        <dbReference type="EMBL" id="KAJ9073473.1"/>
    </source>
</evidence>
<keyword evidence="2" id="KW-1185">Reference proteome</keyword>
<gene>
    <name evidence="1" type="ORF">DSO57_1016184</name>
</gene>
<dbReference type="EMBL" id="QTSX02002905">
    <property type="protein sequence ID" value="KAJ9073473.1"/>
    <property type="molecule type" value="Genomic_DNA"/>
</dbReference>